<keyword evidence="3" id="KW-0677">Repeat</keyword>
<dbReference type="SUPFAM" id="SSF49899">
    <property type="entry name" value="Concanavalin A-like lectins/glucanases"/>
    <property type="match status" value="1"/>
</dbReference>
<dbReference type="EMBL" id="OC928724">
    <property type="protein sequence ID" value="CAD7657904.1"/>
    <property type="molecule type" value="Genomic_DNA"/>
</dbReference>
<keyword evidence="5" id="KW-0325">Glycoprotein</keyword>
<dbReference type="PROSITE" id="PS01186">
    <property type="entry name" value="EGF_2"/>
    <property type="match status" value="1"/>
</dbReference>
<feature type="region of interest" description="Disordered" evidence="7">
    <location>
        <begin position="295"/>
        <end position="317"/>
    </location>
</feature>
<dbReference type="CDD" id="cd00054">
    <property type="entry name" value="EGF_CA"/>
    <property type="match status" value="3"/>
</dbReference>
<dbReference type="Gene3D" id="2.60.120.200">
    <property type="match status" value="1"/>
</dbReference>
<dbReference type="PROSITE" id="PS01187">
    <property type="entry name" value="EGF_CA"/>
    <property type="match status" value="1"/>
</dbReference>
<organism evidence="10">
    <name type="scientific">Oppiella nova</name>
    <dbReference type="NCBI Taxonomy" id="334625"/>
    <lineage>
        <taxon>Eukaryota</taxon>
        <taxon>Metazoa</taxon>
        <taxon>Ecdysozoa</taxon>
        <taxon>Arthropoda</taxon>
        <taxon>Chelicerata</taxon>
        <taxon>Arachnida</taxon>
        <taxon>Acari</taxon>
        <taxon>Acariformes</taxon>
        <taxon>Sarcoptiformes</taxon>
        <taxon>Oribatida</taxon>
        <taxon>Brachypylina</taxon>
        <taxon>Oppioidea</taxon>
        <taxon>Oppiidae</taxon>
        <taxon>Oppiella</taxon>
    </lineage>
</organism>
<reference evidence="10" key="1">
    <citation type="submission" date="2020-11" db="EMBL/GenBank/DDBJ databases">
        <authorList>
            <person name="Tran Van P."/>
        </authorList>
    </citation>
    <scope>NUCLEOTIDE SEQUENCE</scope>
</reference>
<dbReference type="Pfam" id="PF12661">
    <property type="entry name" value="hEGF"/>
    <property type="match status" value="1"/>
</dbReference>
<dbReference type="Proteomes" id="UP000728032">
    <property type="component" value="Unassembled WGS sequence"/>
</dbReference>
<dbReference type="Gene3D" id="2.10.25.10">
    <property type="entry name" value="Laminin"/>
    <property type="match status" value="4"/>
</dbReference>
<evidence type="ECO:0000256" key="4">
    <source>
        <dbReference type="ARBA" id="ARBA00023157"/>
    </source>
</evidence>
<dbReference type="Pfam" id="PF00008">
    <property type="entry name" value="EGF"/>
    <property type="match status" value="1"/>
</dbReference>
<dbReference type="PROSITE" id="PS00022">
    <property type="entry name" value="EGF_1"/>
    <property type="match status" value="2"/>
</dbReference>
<evidence type="ECO:0000256" key="3">
    <source>
        <dbReference type="ARBA" id="ARBA00022737"/>
    </source>
</evidence>
<dbReference type="SUPFAM" id="SSF57196">
    <property type="entry name" value="EGF/Laminin"/>
    <property type="match status" value="3"/>
</dbReference>
<evidence type="ECO:0000256" key="7">
    <source>
        <dbReference type="SAM" id="MobiDB-lite"/>
    </source>
</evidence>
<dbReference type="PANTHER" id="PTHR24049">
    <property type="entry name" value="CRUMBS FAMILY MEMBER"/>
    <property type="match status" value="1"/>
</dbReference>
<feature type="domain" description="EGF-like" evidence="9">
    <location>
        <begin position="204"/>
        <end position="244"/>
    </location>
</feature>
<evidence type="ECO:0000259" key="8">
    <source>
        <dbReference type="PROSITE" id="PS50025"/>
    </source>
</evidence>
<accession>A0A7R9QTM4</accession>
<dbReference type="InterPro" id="IPR018097">
    <property type="entry name" value="EGF_Ca-bd_CS"/>
</dbReference>
<dbReference type="GO" id="GO:0048056">
    <property type="term" value="P:R3/R4 cell differentiation"/>
    <property type="evidence" value="ECO:0007669"/>
    <property type="project" value="UniProtKB-ARBA"/>
</dbReference>
<dbReference type="EMBL" id="CAJPVJ010013899">
    <property type="protein sequence ID" value="CAG2175090.1"/>
    <property type="molecule type" value="Genomic_DNA"/>
</dbReference>
<keyword evidence="4 6" id="KW-1015">Disulfide bond</keyword>
<name>A0A7R9QTM4_9ACAR</name>
<dbReference type="PROSITE" id="PS00010">
    <property type="entry name" value="ASX_HYDROXYL"/>
    <property type="match status" value="1"/>
</dbReference>
<feature type="domain" description="EGF-like" evidence="9">
    <location>
        <begin position="121"/>
        <end position="165"/>
    </location>
</feature>
<evidence type="ECO:0000256" key="2">
    <source>
        <dbReference type="ARBA" id="ARBA00022729"/>
    </source>
</evidence>
<dbReference type="Pfam" id="PF07645">
    <property type="entry name" value="EGF_CA"/>
    <property type="match status" value="1"/>
</dbReference>
<dbReference type="InterPro" id="IPR000742">
    <property type="entry name" value="EGF"/>
</dbReference>
<feature type="non-terminal residue" evidence="10">
    <location>
        <position position="1"/>
    </location>
</feature>
<dbReference type="GO" id="GO:0016318">
    <property type="term" value="P:ommatidial rotation"/>
    <property type="evidence" value="ECO:0007669"/>
    <property type="project" value="UniProtKB-ARBA"/>
</dbReference>
<evidence type="ECO:0000313" key="10">
    <source>
        <dbReference type="EMBL" id="CAD7657904.1"/>
    </source>
</evidence>
<evidence type="ECO:0000256" key="5">
    <source>
        <dbReference type="ARBA" id="ARBA00023180"/>
    </source>
</evidence>
<dbReference type="InterPro" id="IPR051022">
    <property type="entry name" value="Notch_Cell-Fate_Det"/>
</dbReference>
<dbReference type="GO" id="GO:0005509">
    <property type="term" value="F:calcium ion binding"/>
    <property type="evidence" value="ECO:0007669"/>
    <property type="project" value="InterPro"/>
</dbReference>
<feature type="domain" description="EGF-like" evidence="9">
    <location>
        <begin position="166"/>
        <end position="202"/>
    </location>
</feature>
<dbReference type="AlphaFoldDB" id="A0A7R9QTM4"/>
<keyword evidence="11" id="KW-1185">Reference proteome</keyword>
<dbReference type="InterPro" id="IPR013320">
    <property type="entry name" value="ConA-like_dom_sf"/>
</dbReference>
<feature type="domain" description="Laminin G" evidence="8">
    <location>
        <begin position="1"/>
        <end position="76"/>
    </location>
</feature>
<dbReference type="SMART" id="SM00181">
    <property type="entry name" value="EGF"/>
    <property type="match status" value="4"/>
</dbReference>
<dbReference type="GO" id="GO:0050769">
    <property type="term" value="P:positive regulation of neurogenesis"/>
    <property type="evidence" value="ECO:0007669"/>
    <property type="project" value="UniProtKB-ARBA"/>
</dbReference>
<dbReference type="PROSITE" id="PS50026">
    <property type="entry name" value="EGF_3"/>
    <property type="match status" value="4"/>
</dbReference>
<dbReference type="InterPro" id="IPR013032">
    <property type="entry name" value="EGF-like_CS"/>
</dbReference>
<keyword evidence="2" id="KW-0732">Signal</keyword>
<proteinExistence type="predicted"/>
<dbReference type="InterPro" id="IPR000152">
    <property type="entry name" value="EGF-type_Asp/Asn_hydroxyl_site"/>
</dbReference>
<feature type="domain" description="EGF-like" evidence="9">
    <location>
        <begin position="81"/>
        <end position="119"/>
    </location>
</feature>
<dbReference type="InterPro" id="IPR001791">
    <property type="entry name" value="Laminin_G"/>
</dbReference>
<evidence type="ECO:0000313" key="11">
    <source>
        <dbReference type="Proteomes" id="UP000728032"/>
    </source>
</evidence>
<dbReference type="FunFam" id="2.10.25.10:FF:000038">
    <property type="entry name" value="Fibrillin 2"/>
    <property type="match status" value="1"/>
</dbReference>
<dbReference type="FunFam" id="2.10.25.10:FF:000012">
    <property type="entry name" value="Delta-like protein"/>
    <property type="match status" value="1"/>
</dbReference>
<feature type="disulfide bond" evidence="6">
    <location>
        <begin position="192"/>
        <end position="201"/>
    </location>
</feature>
<comment type="caution">
    <text evidence="6">Lacks conserved residue(s) required for the propagation of feature annotation.</text>
</comment>
<evidence type="ECO:0000256" key="6">
    <source>
        <dbReference type="PROSITE-ProRule" id="PRU00076"/>
    </source>
</evidence>
<protein>
    <submittedName>
        <fullName evidence="10">Uncharacterized protein</fullName>
    </submittedName>
</protein>
<evidence type="ECO:0000256" key="1">
    <source>
        <dbReference type="ARBA" id="ARBA00022536"/>
    </source>
</evidence>
<dbReference type="InterPro" id="IPR049883">
    <property type="entry name" value="NOTCH1_EGF-like"/>
</dbReference>
<dbReference type="OrthoDB" id="6514123at2759"/>
<feature type="disulfide bond" evidence="6">
    <location>
        <begin position="155"/>
        <end position="164"/>
    </location>
</feature>
<dbReference type="PROSITE" id="PS50025">
    <property type="entry name" value="LAM_G_DOMAIN"/>
    <property type="match status" value="1"/>
</dbReference>
<keyword evidence="1 6" id="KW-0245">EGF-like domain</keyword>
<dbReference type="SMART" id="SM00179">
    <property type="entry name" value="EGF_CA"/>
    <property type="match status" value="3"/>
</dbReference>
<dbReference type="InterPro" id="IPR001881">
    <property type="entry name" value="EGF-like_Ca-bd_dom"/>
</dbReference>
<sequence length="399" mass="43431">GGFAPGSARCLDLNVDLFLGGSVKPRSNAVGGEEITLGFVGCLDNILINGQQIPLHMASVSSAAVLKTLANVEFSCNFKPDVGICKSQPCLNGGSCHNLVNGSYQCQCVGPKYRGVNCEIDVSPCDTIPCLNGGLCRHDEALCRTGVANCYKCECGPSFTGLNCQVPRFCSPNLCQNGGVCEETTLGPKCHCHQGWHGLYCQYDIDECQLSAPVCMTPATCINLPGTFRCICYHWDSYDLAQSDNKPICSSNLFEVSVNEIHDLESNSDNSQIELSCNGSQERAFIERAVSHESSPLLSRNERPNEDIPFADTSEPSSPQKYLDLYLPNLSDNEWSNNKRKNILTYSSTTTTTDSMADNINGVEECEKAAKDCNNGCDLDVESECEEFDEESNQQSTYV</sequence>
<evidence type="ECO:0000259" key="9">
    <source>
        <dbReference type="PROSITE" id="PS50026"/>
    </source>
</evidence>
<gene>
    <name evidence="10" type="ORF">ONB1V03_LOCUS14529</name>
</gene>